<dbReference type="InterPro" id="IPR029063">
    <property type="entry name" value="SAM-dependent_MTases_sf"/>
</dbReference>
<feature type="compositionally biased region" description="Low complexity" evidence="1">
    <location>
        <begin position="556"/>
        <end position="571"/>
    </location>
</feature>
<accession>A0A0G2DUH4</accession>
<protein>
    <submittedName>
        <fullName evidence="2">Uncharacterized protein</fullName>
    </submittedName>
</protein>
<evidence type="ECO:0000313" key="3">
    <source>
        <dbReference type="Proteomes" id="UP000053317"/>
    </source>
</evidence>
<feature type="region of interest" description="Disordered" evidence="1">
    <location>
        <begin position="104"/>
        <end position="165"/>
    </location>
</feature>
<dbReference type="SUPFAM" id="SSF53335">
    <property type="entry name" value="S-adenosyl-L-methionine-dependent methyltransferases"/>
    <property type="match status" value="1"/>
</dbReference>
<feature type="compositionally biased region" description="Basic and acidic residues" evidence="1">
    <location>
        <begin position="311"/>
        <end position="320"/>
    </location>
</feature>
<feature type="region of interest" description="Disordered" evidence="1">
    <location>
        <begin position="556"/>
        <end position="576"/>
    </location>
</feature>
<sequence length="715" mass="79408">MTTHMQVAVADVPEIRPIPHYAMLDSDQDMPGPNNKMRALEELFDVARESSGEELSQFKHGIIPGTQGLRFQNRQSVLLPSPPGLSSQFPVAFLTASNMAETVPGVMTPGMKTRLNMPPERRADEGPSQYDQVHPLPSKLFNEPGSSHPLSAPAETGSKTRSSITQPEFLTYTSWTTQPDRRMVEEDAWHEYDDLIDDVLSPAAGVLQQPDIEYFGPQKTELQATPDYLEPPPLLYDTGTTSPKLKSAVSTESVRLRRSRIHSALHSSLDASTPSSLAELVADYEQRNRNSTILLDRMSFLFEESEEPDEPDHPAEESKEPLAGPSNRQRATVLLDIAERYREGPVGLSNLRYGALMISRWLSFSRVLFSPVHNKIISNPNERVLVLDGLGNDDWSFYCAETYTTATVHSLNSMVQPSMLKESVTEAWPAPPNHRAAKVNTPVMTFPFPQSYFAAVVFRFPAAMSESALRRTIGECYRVLQPGGYIELTVMDLDMMNMGNRTRRAVRMLKVRMNVADAGISLKPASDNILKILGRRGYQNLNKCIVSVPVSGTVGSSSIDSSSSRHSQGSVQRDSATAAEKAVSFVEPMGRRSRAESSTASERNFLLSDLIADESPRSDHRITRMVARVGRWWYTRCYEWAVLPDGDLERSIWADKQVLQECENRGSGFKLLIAYAQKPIDTRRRTMSEPNKPVGAVAGGSSSTTTSRPGMHDSL</sequence>
<gene>
    <name evidence="2" type="ORF">UCRPC4_g06681</name>
</gene>
<evidence type="ECO:0000313" key="2">
    <source>
        <dbReference type="EMBL" id="KKY14612.1"/>
    </source>
</evidence>
<organism evidence="2 3">
    <name type="scientific">Phaeomoniella chlamydospora</name>
    <name type="common">Phaeoacremonium chlamydosporum</name>
    <dbReference type="NCBI Taxonomy" id="158046"/>
    <lineage>
        <taxon>Eukaryota</taxon>
        <taxon>Fungi</taxon>
        <taxon>Dikarya</taxon>
        <taxon>Ascomycota</taxon>
        <taxon>Pezizomycotina</taxon>
        <taxon>Eurotiomycetes</taxon>
        <taxon>Chaetothyriomycetidae</taxon>
        <taxon>Phaeomoniellales</taxon>
        <taxon>Phaeomoniellaceae</taxon>
        <taxon>Phaeomoniella</taxon>
    </lineage>
</organism>
<name>A0A0G2DUH4_PHACM</name>
<dbReference type="Gene3D" id="3.40.50.150">
    <property type="entry name" value="Vaccinia Virus protein VP39"/>
    <property type="match status" value="1"/>
</dbReference>
<reference evidence="2 3" key="1">
    <citation type="submission" date="2015-05" db="EMBL/GenBank/DDBJ databases">
        <title>Distinctive expansion of gene families associated with plant cell wall degradation and secondary metabolism in the genomes of grapevine trunk pathogens.</title>
        <authorList>
            <person name="Lawrence D.P."/>
            <person name="Travadon R."/>
            <person name="Rolshausen P.E."/>
            <person name="Baumgartner K."/>
        </authorList>
    </citation>
    <scope>NUCLEOTIDE SEQUENCE [LARGE SCALE GENOMIC DNA]</scope>
    <source>
        <strain evidence="2">UCRPC4</strain>
    </source>
</reference>
<dbReference type="Proteomes" id="UP000053317">
    <property type="component" value="Unassembled WGS sequence"/>
</dbReference>
<reference evidence="2 3" key="2">
    <citation type="submission" date="2015-05" db="EMBL/GenBank/DDBJ databases">
        <authorList>
            <person name="Morales-Cruz A."/>
            <person name="Amrine K.C."/>
            <person name="Cantu D."/>
        </authorList>
    </citation>
    <scope>NUCLEOTIDE SEQUENCE [LARGE SCALE GENOMIC DNA]</scope>
    <source>
        <strain evidence="2">UCRPC4</strain>
    </source>
</reference>
<feature type="compositionally biased region" description="Low complexity" evidence="1">
    <location>
        <begin position="694"/>
        <end position="707"/>
    </location>
</feature>
<dbReference type="AlphaFoldDB" id="A0A0G2DUH4"/>
<proteinExistence type="predicted"/>
<evidence type="ECO:0000256" key="1">
    <source>
        <dbReference type="SAM" id="MobiDB-lite"/>
    </source>
</evidence>
<feature type="region of interest" description="Disordered" evidence="1">
    <location>
        <begin position="683"/>
        <end position="715"/>
    </location>
</feature>
<comment type="caution">
    <text evidence="2">The sequence shown here is derived from an EMBL/GenBank/DDBJ whole genome shotgun (WGS) entry which is preliminary data.</text>
</comment>
<dbReference type="EMBL" id="LCWF01000218">
    <property type="protein sequence ID" value="KKY14612.1"/>
    <property type="molecule type" value="Genomic_DNA"/>
</dbReference>
<feature type="region of interest" description="Disordered" evidence="1">
    <location>
        <begin position="304"/>
        <end position="328"/>
    </location>
</feature>
<keyword evidence="3" id="KW-1185">Reference proteome</keyword>
<dbReference type="OrthoDB" id="5382952at2759"/>